<dbReference type="InterPro" id="IPR018961">
    <property type="entry name" value="DnaJ_homolog_subfam-C_membr-28"/>
</dbReference>
<name>A0A4S4AZR6_9RHOO</name>
<dbReference type="RefSeq" id="WP_136347867.1">
    <property type="nucleotide sequence ID" value="NZ_SSOC01000003.1"/>
</dbReference>
<dbReference type="AlphaFoldDB" id="A0A4S4AZR6"/>
<keyword evidence="3" id="KW-1185">Reference proteome</keyword>
<gene>
    <name evidence="2" type="ORF">E6C76_08840</name>
</gene>
<dbReference type="OrthoDB" id="9798476at2"/>
<dbReference type="Pfam" id="PF09350">
    <property type="entry name" value="DJC28_CD"/>
    <property type="match status" value="1"/>
</dbReference>
<dbReference type="EMBL" id="SSOC01000003">
    <property type="protein sequence ID" value="THF65661.1"/>
    <property type="molecule type" value="Genomic_DNA"/>
</dbReference>
<protein>
    <submittedName>
        <fullName evidence="2">DUF1992 domain-containing protein</fullName>
    </submittedName>
</protein>
<feature type="domain" description="DnaJ homologue subfamily C member 28 conserved" evidence="1">
    <location>
        <begin position="7"/>
        <end position="74"/>
    </location>
</feature>
<dbReference type="PANTHER" id="PTHR39158">
    <property type="entry name" value="OS08G0560600 PROTEIN"/>
    <property type="match status" value="1"/>
</dbReference>
<proteinExistence type="predicted"/>
<reference evidence="2 3" key="1">
    <citation type="submission" date="2019-04" db="EMBL/GenBank/DDBJ databases">
        <title>Azoarcus nasutitermitis sp. nov. isolated from termite nest.</title>
        <authorList>
            <person name="Lin S.-Y."/>
            <person name="Hameed A."/>
            <person name="Hsu Y.-H."/>
            <person name="Young C.-C."/>
        </authorList>
    </citation>
    <scope>NUCLEOTIDE SEQUENCE [LARGE SCALE GENOMIC DNA]</scope>
    <source>
        <strain evidence="2 3">CC-YHH838</strain>
    </source>
</reference>
<evidence type="ECO:0000313" key="2">
    <source>
        <dbReference type="EMBL" id="THF65661.1"/>
    </source>
</evidence>
<sequence length="103" mass="11246">MHIFDLLAERRIVDAIGRGELDGLPGAGRPLPPDGEDPLVPAEIRMLNRVLKNAGWAPAQVGLRREIAALRGELAGMPEGARRVVLQRRLAERLLRLSEAGRA</sequence>
<comment type="caution">
    <text evidence="2">The sequence shown here is derived from an EMBL/GenBank/DDBJ whole genome shotgun (WGS) entry which is preliminary data.</text>
</comment>
<accession>A0A4S4AZR6</accession>
<dbReference type="PANTHER" id="PTHR39158:SF1">
    <property type="entry name" value="DNAJ HOMOLOG SUBFAMILY C MEMBER 28"/>
    <property type="match status" value="1"/>
</dbReference>
<evidence type="ECO:0000313" key="3">
    <source>
        <dbReference type="Proteomes" id="UP000308430"/>
    </source>
</evidence>
<organism evidence="2 3">
    <name type="scientific">Pseudothauera nasutitermitis</name>
    <dbReference type="NCBI Taxonomy" id="2565930"/>
    <lineage>
        <taxon>Bacteria</taxon>
        <taxon>Pseudomonadati</taxon>
        <taxon>Pseudomonadota</taxon>
        <taxon>Betaproteobacteria</taxon>
        <taxon>Rhodocyclales</taxon>
        <taxon>Zoogloeaceae</taxon>
        <taxon>Pseudothauera</taxon>
    </lineage>
</organism>
<evidence type="ECO:0000259" key="1">
    <source>
        <dbReference type="Pfam" id="PF09350"/>
    </source>
</evidence>
<dbReference type="Proteomes" id="UP000308430">
    <property type="component" value="Unassembled WGS sequence"/>
</dbReference>
<dbReference type="InterPro" id="IPR052573">
    <property type="entry name" value="DnaJ_C_subfamily_28"/>
</dbReference>